<dbReference type="NCBIfam" id="TIGR01552">
    <property type="entry name" value="phd_fam"/>
    <property type="match status" value="1"/>
</dbReference>
<proteinExistence type="inferred from homology"/>
<gene>
    <name evidence="2" type="ORF">GCM10025875_05480</name>
</gene>
<comment type="caution">
    <text evidence="2">The sequence shown here is derived from an EMBL/GenBank/DDBJ whole genome shotgun (WGS) entry which is preliminary data.</text>
</comment>
<evidence type="ECO:0008006" key="4">
    <source>
        <dbReference type="Google" id="ProtNLM"/>
    </source>
</evidence>
<evidence type="ECO:0000256" key="1">
    <source>
        <dbReference type="ARBA" id="ARBA00009981"/>
    </source>
</evidence>
<evidence type="ECO:0000313" key="2">
    <source>
        <dbReference type="EMBL" id="GMA30556.1"/>
    </source>
</evidence>
<sequence length="94" mass="10521">MCCTPYYVDGMATISHRELRNNSSDVLRRVREGEAFEATDHGVAVARLAPLGAPELPFPVTRPARRRGGWTALPTVDLPRSVSDVVDDERDDRW</sequence>
<dbReference type="AlphaFoldDB" id="A0AA37XCS8"/>
<reference evidence="2" key="2">
    <citation type="submission" date="2023-02" db="EMBL/GenBank/DDBJ databases">
        <authorList>
            <person name="Sun Q."/>
            <person name="Mori K."/>
        </authorList>
    </citation>
    <scope>NUCLEOTIDE SEQUENCE</scope>
    <source>
        <strain evidence="2">NBRC 112290</strain>
    </source>
</reference>
<accession>A0AA37XCS8</accession>
<organism evidence="2 3">
    <name type="scientific">Litorihabitans aurantiacus</name>
    <dbReference type="NCBI Taxonomy" id="1930061"/>
    <lineage>
        <taxon>Bacteria</taxon>
        <taxon>Bacillati</taxon>
        <taxon>Actinomycetota</taxon>
        <taxon>Actinomycetes</taxon>
        <taxon>Micrococcales</taxon>
        <taxon>Beutenbergiaceae</taxon>
        <taxon>Litorihabitans</taxon>
    </lineage>
</organism>
<keyword evidence="3" id="KW-1185">Reference proteome</keyword>
<dbReference type="EMBL" id="BSUM01000001">
    <property type="protein sequence ID" value="GMA30556.1"/>
    <property type="molecule type" value="Genomic_DNA"/>
</dbReference>
<protein>
    <recommendedName>
        <fullName evidence="4">Antitoxin</fullName>
    </recommendedName>
</protein>
<dbReference type="SUPFAM" id="SSF143120">
    <property type="entry name" value="YefM-like"/>
    <property type="match status" value="1"/>
</dbReference>
<comment type="similarity">
    <text evidence="1">Belongs to the phD/YefM antitoxin family.</text>
</comment>
<evidence type="ECO:0000313" key="3">
    <source>
        <dbReference type="Proteomes" id="UP001157161"/>
    </source>
</evidence>
<reference evidence="2" key="1">
    <citation type="journal article" date="2014" name="Int. J. Syst. Evol. Microbiol.">
        <title>Complete genome sequence of Corynebacterium casei LMG S-19264T (=DSM 44701T), isolated from a smear-ripened cheese.</title>
        <authorList>
            <consortium name="US DOE Joint Genome Institute (JGI-PGF)"/>
            <person name="Walter F."/>
            <person name="Albersmeier A."/>
            <person name="Kalinowski J."/>
            <person name="Ruckert C."/>
        </authorList>
    </citation>
    <scope>NUCLEOTIDE SEQUENCE</scope>
    <source>
        <strain evidence="2">NBRC 112290</strain>
    </source>
</reference>
<dbReference type="Proteomes" id="UP001157161">
    <property type="component" value="Unassembled WGS sequence"/>
</dbReference>
<dbReference type="Gene3D" id="3.40.1620.10">
    <property type="entry name" value="YefM-like domain"/>
    <property type="match status" value="1"/>
</dbReference>
<dbReference type="InterPro" id="IPR036165">
    <property type="entry name" value="YefM-like_sf"/>
</dbReference>
<name>A0AA37XCS8_9MICO</name>